<protein>
    <recommendedName>
        <fullName evidence="3">Outer membrane beta-barrel protein</fullName>
    </recommendedName>
</protein>
<evidence type="ECO:0008006" key="3">
    <source>
        <dbReference type="Google" id="ProtNLM"/>
    </source>
</evidence>
<sequence length="217" mass="24266">MTSLSSLLSVPIYCLRYPVQKIGFLLIVGLLSGDFPAWAQTLNGKHLVGMQVGELNFSLRDNRASFMTLSPAYGKFVSSNLAFGLELPFYYSRNTQPLNRATHIALTPFVRYYIGQGRVKPFLSVLAGPRYISTRRYIPVPGKTETVSYTDLLYGARGGVAFFLNGWVSLDLSLSYTETNKEAVDDFYARDNALGYDQANRLAANLGFQIYLGKNRR</sequence>
<keyword evidence="2" id="KW-1185">Reference proteome</keyword>
<dbReference type="EMBL" id="WHLY01000004">
    <property type="protein sequence ID" value="MPR37308.1"/>
    <property type="molecule type" value="Genomic_DNA"/>
</dbReference>
<proteinExistence type="predicted"/>
<dbReference type="RefSeq" id="WP_152766695.1">
    <property type="nucleotide sequence ID" value="NZ_WHLY01000004.1"/>
</dbReference>
<dbReference type="InterPro" id="IPR011250">
    <property type="entry name" value="OMP/PagP_B-barrel"/>
</dbReference>
<dbReference type="SUPFAM" id="SSF56925">
    <property type="entry name" value="OMPA-like"/>
    <property type="match status" value="1"/>
</dbReference>
<name>A0A7C9G065_9BACT</name>
<dbReference type="AlphaFoldDB" id="A0A7C9G065"/>
<accession>A0A7C9G065</accession>
<evidence type="ECO:0000313" key="2">
    <source>
        <dbReference type="Proteomes" id="UP000479293"/>
    </source>
</evidence>
<dbReference type="Proteomes" id="UP000479293">
    <property type="component" value="Unassembled WGS sequence"/>
</dbReference>
<comment type="caution">
    <text evidence="1">The sequence shown here is derived from an EMBL/GenBank/DDBJ whole genome shotgun (WGS) entry which is preliminary data.</text>
</comment>
<gene>
    <name evidence="1" type="ORF">GBK04_29265</name>
</gene>
<reference evidence="1 2" key="1">
    <citation type="submission" date="2019-10" db="EMBL/GenBank/DDBJ databases">
        <title>Draft Genome Sequence of Cytophagaceae sp. SJW1-29.</title>
        <authorList>
            <person name="Choi A."/>
        </authorList>
    </citation>
    <scope>NUCLEOTIDE SEQUENCE [LARGE SCALE GENOMIC DNA]</scope>
    <source>
        <strain evidence="1 2">SJW1-29</strain>
    </source>
</reference>
<organism evidence="1 2">
    <name type="scientific">Salmonirosea aquatica</name>
    <dbReference type="NCBI Taxonomy" id="2654236"/>
    <lineage>
        <taxon>Bacteria</taxon>
        <taxon>Pseudomonadati</taxon>
        <taxon>Bacteroidota</taxon>
        <taxon>Cytophagia</taxon>
        <taxon>Cytophagales</taxon>
        <taxon>Spirosomataceae</taxon>
        <taxon>Salmonirosea</taxon>
    </lineage>
</organism>
<evidence type="ECO:0000313" key="1">
    <source>
        <dbReference type="EMBL" id="MPR37308.1"/>
    </source>
</evidence>
<dbReference type="Gene3D" id="2.40.160.20">
    <property type="match status" value="1"/>
</dbReference>